<dbReference type="AlphaFoldDB" id="A0A1I3GEP7"/>
<evidence type="ECO:0000256" key="5">
    <source>
        <dbReference type="SAM" id="MobiDB-lite"/>
    </source>
</evidence>
<evidence type="ECO:0000313" key="7">
    <source>
        <dbReference type="Proteomes" id="UP000199111"/>
    </source>
</evidence>
<dbReference type="GO" id="GO:0003824">
    <property type="term" value="F:catalytic activity"/>
    <property type="evidence" value="ECO:0007669"/>
    <property type="project" value="InterPro"/>
</dbReference>
<sequence length="160" mass="17924">MTGTSHHARPLRRVRRDVAVSPFIVIWEATRACPLACLHCRAEAVPDRHPLELTTGEAYRLIDQVAAFGTPAPLFVITGGDPFERPDDLRRLPIARLRLQRRRLRRGALVRLPAGELPLPARARPLCVSSPRRPMPRPPSRAGPEVIRDEDFGQYPAPDP</sequence>
<proteinExistence type="predicted"/>
<dbReference type="Proteomes" id="UP000199111">
    <property type="component" value="Unassembled WGS sequence"/>
</dbReference>
<keyword evidence="2" id="KW-0479">Metal-binding</keyword>
<keyword evidence="7" id="KW-1185">Reference proteome</keyword>
<dbReference type="Gene3D" id="3.20.20.70">
    <property type="entry name" value="Aldolase class I"/>
    <property type="match status" value="1"/>
</dbReference>
<dbReference type="InterPro" id="IPR058240">
    <property type="entry name" value="rSAM_sf"/>
</dbReference>
<protein>
    <recommendedName>
        <fullName evidence="8">4Fe-4S single cluster domain-containing protein</fullName>
    </recommendedName>
</protein>
<dbReference type="CDD" id="cd01335">
    <property type="entry name" value="Radical_SAM"/>
    <property type="match status" value="1"/>
</dbReference>
<evidence type="ECO:0000256" key="2">
    <source>
        <dbReference type="ARBA" id="ARBA00022723"/>
    </source>
</evidence>
<dbReference type="InterPro" id="IPR050377">
    <property type="entry name" value="Radical_SAM_PqqE_MftC-like"/>
</dbReference>
<name>A0A1I3GEP7_9ACTN</name>
<evidence type="ECO:0000313" key="6">
    <source>
        <dbReference type="EMBL" id="SFI21960.1"/>
    </source>
</evidence>
<dbReference type="EMBL" id="FOQY01000002">
    <property type="protein sequence ID" value="SFI21960.1"/>
    <property type="molecule type" value="Genomic_DNA"/>
</dbReference>
<dbReference type="SUPFAM" id="SSF102114">
    <property type="entry name" value="Radical SAM enzymes"/>
    <property type="match status" value="1"/>
</dbReference>
<evidence type="ECO:0000256" key="4">
    <source>
        <dbReference type="ARBA" id="ARBA00023014"/>
    </source>
</evidence>
<evidence type="ECO:0000256" key="1">
    <source>
        <dbReference type="ARBA" id="ARBA00022691"/>
    </source>
</evidence>
<feature type="region of interest" description="Disordered" evidence="5">
    <location>
        <begin position="125"/>
        <end position="160"/>
    </location>
</feature>
<accession>A0A1I3GEP7</accession>
<dbReference type="InterPro" id="IPR007197">
    <property type="entry name" value="rSAM"/>
</dbReference>
<dbReference type="GO" id="GO:0046872">
    <property type="term" value="F:metal ion binding"/>
    <property type="evidence" value="ECO:0007669"/>
    <property type="project" value="UniProtKB-KW"/>
</dbReference>
<dbReference type="PANTHER" id="PTHR11228:SF34">
    <property type="entry name" value="TUNGSTEN-CONTAINING ALDEHYDE FERREDOXIN OXIDOREDUCTASE COFACTOR MODIFYING PROTEIN"/>
    <property type="match status" value="1"/>
</dbReference>
<dbReference type="PANTHER" id="PTHR11228">
    <property type="entry name" value="RADICAL SAM DOMAIN PROTEIN"/>
    <property type="match status" value="1"/>
</dbReference>
<evidence type="ECO:0008006" key="8">
    <source>
        <dbReference type="Google" id="ProtNLM"/>
    </source>
</evidence>
<keyword evidence="1" id="KW-0949">S-adenosyl-L-methionine</keyword>
<reference evidence="7" key="1">
    <citation type="submission" date="2016-10" db="EMBL/GenBank/DDBJ databases">
        <authorList>
            <person name="Varghese N."/>
            <person name="Submissions S."/>
        </authorList>
    </citation>
    <scope>NUCLEOTIDE SEQUENCE [LARGE SCALE GENOMIC DNA]</scope>
    <source>
        <strain evidence="7">CGMCC 4.2126</strain>
    </source>
</reference>
<dbReference type="InterPro" id="IPR013785">
    <property type="entry name" value="Aldolase_TIM"/>
</dbReference>
<dbReference type="GO" id="GO:0051536">
    <property type="term" value="F:iron-sulfur cluster binding"/>
    <property type="evidence" value="ECO:0007669"/>
    <property type="project" value="UniProtKB-KW"/>
</dbReference>
<evidence type="ECO:0000256" key="3">
    <source>
        <dbReference type="ARBA" id="ARBA00023004"/>
    </source>
</evidence>
<organism evidence="6 7">
    <name type="scientific">Streptosporangium canum</name>
    <dbReference type="NCBI Taxonomy" id="324952"/>
    <lineage>
        <taxon>Bacteria</taxon>
        <taxon>Bacillati</taxon>
        <taxon>Actinomycetota</taxon>
        <taxon>Actinomycetes</taxon>
        <taxon>Streptosporangiales</taxon>
        <taxon>Streptosporangiaceae</taxon>
        <taxon>Streptosporangium</taxon>
    </lineage>
</organism>
<gene>
    <name evidence="6" type="ORF">SAMN05216275_10242</name>
</gene>
<keyword evidence="3" id="KW-0408">Iron</keyword>
<dbReference type="SFLD" id="SFLDS00029">
    <property type="entry name" value="Radical_SAM"/>
    <property type="match status" value="1"/>
</dbReference>
<keyword evidence="4" id="KW-0411">Iron-sulfur</keyword>